<gene>
    <name evidence="1" type="ORF">D3874_20595</name>
</gene>
<evidence type="ECO:0000313" key="1">
    <source>
        <dbReference type="EMBL" id="RJF89076.1"/>
    </source>
</evidence>
<comment type="caution">
    <text evidence="1">The sequence shown here is derived from an EMBL/GenBank/DDBJ whole genome shotgun (WGS) entry which is preliminary data.</text>
</comment>
<proteinExistence type="predicted"/>
<dbReference type="AlphaFoldDB" id="A0A418WGB9"/>
<dbReference type="OrthoDB" id="8450636at2"/>
<name>A0A418WGB9_9PROT</name>
<reference evidence="1 2" key="1">
    <citation type="submission" date="2018-09" db="EMBL/GenBank/DDBJ databases">
        <authorList>
            <person name="Zhu H."/>
        </authorList>
    </citation>
    <scope>NUCLEOTIDE SEQUENCE [LARGE SCALE GENOMIC DNA]</scope>
    <source>
        <strain evidence="1 2">K1W22B-8</strain>
    </source>
</reference>
<organism evidence="1 2">
    <name type="scientific">Oleomonas cavernae</name>
    <dbReference type="NCBI Taxonomy" id="2320859"/>
    <lineage>
        <taxon>Bacteria</taxon>
        <taxon>Pseudomonadati</taxon>
        <taxon>Pseudomonadota</taxon>
        <taxon>Alphaproteobacteria</taxon>
        <taxon>Acetobacterales</taxon>
        <taxon>Acetobacteraceae</taxon>
        <taxon>Oleomonas</taxon>
    </lineage>
</organism>
<dbReference type="RefSeq" id="WP_119780259.1">
    <property type="nucleotide sequence ID" value="NZ_QYUK01000011.1"/>
</dbReference>
<dbReference type="Proteomes" id="UP000284605">
    <property type="component" value="Unassembled WGS sequence"/>
</dbReference>
<evidence type="ECO:0000313" key="2">
    <source>
        <dbReference type="Proteomes" id="UP000284605"/>
    </source>
</evidence>
<protein>
    <submittedName>
        <fullName evidence="1">Uncharacterized protein</fullName>
    </submittedName>
</protein>
<sequence>MVRALEVIWIYDEKIDPANWKMAICVEPSLGIYLRINSDGWRDGSIPILQADYPSFLKHDSFIECGQPFELDDYVIEHGLAAQGICDAIQKSSTIRRGDKAAIYKALGCRP</sequence>
<dbReference type="EMBL" id="QYUK01000011">
    <property type="protein sequence ID" value="RJF89076.1"/>
    <property type="molecule type" value="Genomic_DNA"/>
</dbReference>
<keyword evidence="2" id="KW-1185">Reference proteome</keyword>
<accession>A0A418WGB9</accession>